<keyword evidence="2" id="KW-1185">Reference proteome</keyword>
<name>A0ACD5X505_AVESA</name>
<reference evidence="1" key="2">
    <citation type="submission" date="2025-09" db="UniProtKB">
        <authorList>
            <consortium name="EnsemblPlants"/>
        </authorList>
    </citation>
    <scope>IDENTIFICATION</scope>
</reference>
<evidence type="ECO:0000313" key="2">
    <source>
        <dbReference type="Proteomes" id="UP001732700"/>
    </source>
</evidence>
<reference evidence="1" key="1">
    <citation type="submission" date="2021-05" db="EMBL/GenBank/DDBJ databases">
        <authorList>
            <person name="Scholz U."/>
            <person name="Mascher M."/>
            <person name="Fiebig A."/>
        </authorList>
    </citation>
    <scope>NUCLEOTIDE SEQUENCE [LARGE SCALE GENOMIC DNA]</scope>
</reference>
<dbReference type="Proteomes" id="UP001732700">
    <property type="component" value="Chromosome 4D"/>
</dbReference>
<proteinExistence type="predicted"/>
<organism evidence="1 2">
    <name type="scientific">Avena sativa</name>
    <name type="common">Oat</name>
    <dbReference type="NCBI Taxonomy" id="4498"/>
    <lineage>
        <taxon>Eukaryota</taxon>
        <taxon>Viridiplantae</taxon>
        <taxon>Streptophyta</taxon>
        <taxon>Embryophyta</taxon>
        <taxon>Tracheophyta</taxon>
        <taxon>Spermatophyta</taxon>
        <taxon>Magnoliopsida</taxon>
        <taxon>Liliopsida</taxon>
        <taxon>Poales</taxon>
        <taxon>Poaceae</taxon>
        <taxon>BOP clade</taxon>
        <taxon>Pooideae</taxon>
        <taxon>Poodae</taxon>
        <taxon>Poeae</taxon>
        <taxon>Poeae Chloroplast Group 1 (Aveneae type)</taxon>
        <taxon>Aveninae</taxon>
        <taxon>Avena</taxon>
    </lineage>
</organism>
<sequence>MQDRDDMQKVDEASADNGPGPAGPLTTAGEQHGDAVTWLDLTLGVVMSASPPPAAADSSSSSSDANQPPPPPPPPPAATTPKPPPPPHKVFSCNFCMRKFFSSQALGGHQNAHKRERSAAKRSSSTLSSSYHHHHQRQRMVAMAGVPLEAHAAIVRAALRVNPAVHKPPVSRDATAPRLRDGVAGQWPQLVYDEVFGSASSTAWPGSFRMRTQSEPPSTSEQQQQQPSEQSTMKMDLSLRL</sequence>
<evidence type="ECO:0000313" key="1">
    <source>
        <dbReference type="EnsemblPlants" id="AVESA.00010b.r2.4DG0740230.1.CDS.1"/>
    </source>
</evidence>
<dbReference type="EnsemblPlants" id="AVESA.00010b.r2.4DG0740230.1">
    <property type="protein sequence ID" value="AVESA.00010b.r2.4DG0740230.1.CDS.1"/>
    <property type="gene ID" value="AVESA.00010b.r2.4DG0740230"/>
</dbReference>
<protein>
    <submittedName>
        <fullName evidence="1">Uncharacterized protein</fullName>
    </submittedName>
</protein>
<accession>A0ACD5X505</accession>